<proteinExistence type="predicted"/>
<evidence type="ECO:0000313" key="2">
    <source>
        <dbReference type="EMBL" id="OAD19625.1"/>
    </source>
</evidence>
<dbReference type="AlphaFoldDB" id="A0A176RV79"/>
<dbReference type="GO" id="GO:0015421">
    <property type="term" value="F:ABC-type oligopeptide transporter activity"/>
    <property type="evidence" value="ECO:0007669"/>
    <property type="project" value="TreeGrafter"/>
</dbReference>
<protein>
    <submittedName>
        <fullName evidence="2">ABC transporter ATP-binding protein</fullName>
    </submittedName>
</protein>
<name>A0A176RV79_9GAMM</name>
<dbReference type="Pfam" id="PF00005">
    <property type="entry name" value="ABC_tran"/>
    <property type="match status" value="1"/>
</dbReference>
<gene>
    <name evidence="2" type="ORF">THIOM_004728</name>
</gene>
<keyword evidence="3" id="KW-1185">Reference proteome</keyword>
<dbReference type="PANTHER" id="PTHR43394:SF1">
    <property type="entry name" value="ATP-BINDING CASSETTE SUB-FAMILY B MEMBER 10, MITOCHONDRIAL"/>
    <property type="match status" value="1"/>
</dbReference>
<comment type="caution">
    <text evidence="2">The sequence shown here is derived from an EMBL/GenBank/DDBJ whole genome shotgun (WGS) entry which is preliminary data.</text>
</comment>
<feature type="domain" description="ABC transporter" evidence="1">
    <location>
        <begin position="3"/>
        <end position="31"/>
    </location>
</feature>
<dbReference type="GO" id="GO:0005524">
    <property type="term" value="F:ATP binding"/>
    <property type="evidence" value="ECO:0007669"/>
    <property type="project" value="UniProtKB-KW"/>
</dbReference>
<evidence type="ECO:0000259" key="1">
    <source>
        <dbReference type="Pfam" id="PF00005"/>
    </source>
</evidence>
<dbReference type="InterPro" id="IPR039421">
    <property type="entry name" value="Type_1_exporter"/>
</dbReference>
<dbReference type="InterPro" id="IPR003439">
    <property type="entry name" value="ABC_transporter-like_ATP-bd"/>
</dbReference>
<dbReference type="Gene3D" id="3.40.50.300">
    <property type="entry name" value="P-loop containing nucleotide triphosphate hydrolases"/>
    <property type="match status" value="1"/>
</dbReference>
<organism evidence="2 3">
    <name type="scientific">Candidatus Thiomargarita nelsonii</name>
    <dbReference type="NCBI Taxonomy" id="1003181"/>
    <lineage>
        <taxon>Bacteria</taxon>
        <taxon>Pseudomonadati</taxon>
        <taxon>Pseudomonadota</taxon>
        <taxon>Gammaproteobacteria</taxon>
        <taxon>Thiotrichales</taxon>
        <taxon>Thiotrichaceae</taxon>
        <taxon>Thiomargarita</taxon>
    </lineage>
</organism>
<evidence type="ECO:0000313" key="3">
    <source>
        <dbReference type="Proteomes" id="UP000076962"/>
    </source>
</evidence>
<sequence>MLLSGGQRQRIAIARALVRCPKLLILDEPTNHLDTAAVNQLIHNLKRLETVPTVLIISHDMTIVREAQLVYLLRERCLVAYKHDRLSYLETVNYAN</sequence>
<reference evidence="2 3" key="1">
    <citation type="submission" date="2016-05" db="EMBL/GenBank/DDBJ databases">
        <title>Single-cell genome of chain-forming Candidatus Thiomargarita nelsonii and comparison to other large sulfur-oxidizing bacteria.</title>
        <authorList>
            <person name="Winkel M."/>
            <person name="Salman V."/>
            <person name="Woyke T."/>
            <person name="Schulz-Vogt H."/>
            <person name="Richter M."/>
            <person name="Flood B."/>
            <person name="Bailey J."/>
            <person name="Amann R."/>
            <person name="Mussmann M."/>
        </authorList>
    </citation>
    <scope>NUCLEOTIDE SEQUENCE [LARGE SCALE GENOMIC DNA]</scope>
    <source>
        <strain evidence="2 3">THI036</strain>
    </source>
</reference>
<keyword evidence="2" id="KW-0547">Nucleotide-binding</keyword>
<dbReference type="SUPFAM" id="SSF52540">
    <property type="entry name" value="P-loop containing nucleoside triphosphate hydrolases"/>
    <property type="match status" value="1"/>
</dbReference>
<keyword evidence="2" id="KW-0067">ATP-binding</keyword>
<dbReference type="InterPro" id="IPR027417">
    <property type="entry name" value="P-loop_NTPase"/>
</dbReference>
<accession>A0A176RV79</accession>
<dbReference type="PANTHER" id="PTHR43394">
    <property type="entry name" value="ATP-DEPENDENT PERMEASE MDL1, MITOCHONDRIAL"/>
    <property type="match status" value="1"/>
</dbReference>
<dbReference type="GO" id="GO:0016887">
    <property type="term" value="F:ATP hydrolysis activity"/>
    <property type="evidence" value="ECO:0007669"/>
    <property type="project" value="InterPro"/>
</dbReference>
<dbReference type="EMBL" id="LUTY01002724">
    <property type="protein sequence ID" value="OAD19625.1"/>
    <property type="molecule type" value="Genomic_DNA"/>
</dbReference>
<dbReference type="Proteomes" id="UP000076962">
    <property type="component" value="Unassembled WGS sequence"/>
</dbReference>